<name>A0A3N4PA81_9BACT</name>
<evidence type="ECO:0000313" key="1">
    <source>
        <dbReference type="EMBL" id="RPE05552.1"/>
    </source>
</evidence>
<dbReference type="OrthoDB" id="1093417at2"/>
<dbReference type="RefSeq" id="WP_123849195.1">
    <property type="nucleotide sequence ID" value="NZ_RPDH01000003.1"/>
</dbReference>
<dbReference type="AlphaFoldDB" id="A0A3N4PA81"/>
<gene>
    <name evidence="1" type="ORF">EGT74_24525</name>
</gene>
<organism evidence="1 2">
    <name type="scientific">Chitinophaga lutea</name>
    <dbReference type="NCBI Taxonomy" id="2488634"/>
    <lineage>
        <taxon>Bacteria</taxon>
        <taxon>Pseudomonadati</taxon>
        <taxon>Bacteroidota</taxon>
        <taxon>Chitinophagia</taxon>
        <taxon>Chitinophagales</taxon>
        <taxon>Chitinophagaceae</taxon>
        <taxon>Chitinophaga</taxon>
    </lineage>
</organism>
<reference evidence="1 2" key="1">
    <citation type="submission" date="2018-11" db="EMBL/GenBank/DDBJ databases">
        <title>Chitinophaga lutea sp.nov., isolate from arsenic contaminated soil.</title>
        <authorList>
            <person name="Zong Y."/>
        </authorList>
    </citation>
    <scope>NUCLEOTIDE SEQUENCE [LARGE SCALE GENOMIC DNA]</scope>
    <source>
        <strain evidence="1 2">ZY74</strain>
    </source>
</reference>
<dbReference type="Proteomes" id="UP000278351">
    <property type="component" value="Unassembled WGS sequence"/>
</dbReference>
<comment type="caution">
    <text evidence="1">The sequence shown here is derived from an EMBL/GenBank/DDBJ whole genome shotgun (WGS) entry which is preliminary data.</text>
</comment>
<dbReference type="EMBL" id="RPDH01000003">
    <property type="protein sequence ID" value="RPE05552.1"/>
    <property type="molecule type" value="Genomic_DNA"/>
</dbReference>
<accession>A0A3N4PA81</accession>
<sequence>MVIIQYPHKLMANIVTGSIQDTNGNPVPGATETIELTCRAEPNGSGRMIQLANGQNIVYNWIVYMPKGAAVLADGAKVSITQDGRQIAKGQVLRFSKGQLDARLWL</sequence>
<protein>
    <submittedName>
        <fullName evidence="1">Uncharacterized protein</fullName>
    </submittedName>
</protein>
<evidence type="ECO:0000313" key="2">
    <source>
        <dbReference type="Proteomes" id="UP000278351"/>
    </source>
</evidence>
<keyword evidence="2" id="KW-1185">Reference proteome</keyword>
<proteinExistence type="predicted"/>